<gene>
    <name evidence="2" type="ORF">ELAC_1596</name>
</gene>
<evidence type="ECO:0000256" key="1">
    <source>
        <dbReference type="SAM" id="MobiDB-lite"/>
    </source>
</evidence>
<feature type="region of interest" description="Disordered" evidence="1">
    <location>
        <begin position="537"/>
        <end position="596"/>
    </location>
</feature>
<dbReference type="EMBL" id="CWGJ01000025">
    <property type="protein sequence ID" value="CRX38924.1"/>
    <property type="molecule type" value="Genomic_DNA"/>
</dbReference>
<protein>
    <submittedName>
        <fullName evidence="2">Uncharacterized protein</fullName>
    </submittedName>
</protein>
<dbReference type="RefSeq" id="WP_143406480.1">
    <property type="nucleotide sequence ID" value="NZ_CWGJ01000025.1"/>
</dbReference>
<name>A0A0H5DSX8_9BACT</name>
<feature type="compositionally biased region" description="Gly residues" evidence="1">
    <location>
        <begin position="540"/>
        <end position="549"/>
    </location>
</feature>
<dbReference type="AlphaFoldDB" id="A0A0H5DSX8"/>
<dbReference type="Proteomes" id="UP000220251">
    <property type="component" value="Unassembled WGS sequence"/>
</dbReference>
<accession>A0A0H5DSX8</accession>
<evidence type="ECO:0000313" key="2">
    <source>
        <dbReference type="EMBL" id="CRX38924.1"/>
    </source>
</evidence>
<evidence type="ECO:0000313" key="3">
    <source>
        <dbReference type="Proteomes" id="UP000220251"/>
    </source>
</evidence>
<reference evidence="3" key="1">
    <citation type="submission" date="2015-06" db="EMBL/GenBank/DDBJ databases">
        <authorList>
            <person name="Bertelli C."/>
        </authorList>
    </citation>
    <scope>NUCLEOTIDE SEQUENCE [LARGE SCALE GENOMIC DNA]</scope>
    <source>
        <strain evidence="3">CRIB-30</strain>
    </source>
</reference>
<feature type="compositionally biased region" description="Basic and acidic residues" evidence="1">
    <location>
        <begin position="581"/>
        <end position="596"/>
    </location>
</feature>
<organism evidence="2 3">
    <name type="scientific">Estrella lausannensis</name>
    <dbReference type="NCBI Taxonomy" id="483423"/>
    <lineage>
        <taxon>Bacteria</taxon>
        <taxon>Pseudomonadati</taxon>
        <taxon>Chlamydiota</taxon>
        <taxon>Chlamydiia</taxon>
        <taxon>Parachlamydiales</taxon>
        <taxon>Candidatus Criblamydiaceae</taxon>
        <taxon>Estrella</taxon>
    </lineage>
</organism>
<keyword evidence="3" id="KW-1185">Reference proteome</keyword>
<proteinExistence type="predicted"/>
<sequence>MEPRYRGMRRLVVFFFLLLVKSGLHSISEQQEELKQAEVLFEASDFDRGQSLLSKEEPLTKEEWRRLFINYDLAFGRIRQGNRIEALSLLDDLLRQGGNFPPLAARVSYARAYILFLSLKNAALAKEGDPASFKMSRESLRFSSRVKDAYLNLIKDQCLLDKAKGGAECTPAEFFKEMRNQALNFRSEIAGKYYRMRTQVFTPIEALLQLLIGTEKIERHLKTILDSVSQHLLSLHLNYLAEEMQNFDAVFQKIELAGIEEIREQWSDFVNAMLQGDIKTSLERVSSVLQGIRELLRSQFNEEEAAGALYRLSESFQEVFLEEELIPNSLRSLAFLQEETFKIKKVQEVLPWKLRQFVSIHIQEAISLKESGNEEGSESEFLFADFMVKASLLFVLQNEKAPARAVLKLLISLVDNMVQQDTLYQYLKDDALKKWKEAVLLTIKTAMEKTELFDKAALREQKELFSQRENEDGSRGACVASPWERVIPPFDEGLEALDKSLRLTSREDRSFNQVGVLHAYVLEKWVEALEQMDDLSPAKGCGGAQGGGQEKGEDEAQSTGAEGIEETLRNIVQMGEDDKEFDEKKEFPKKESGKPW</sequence>